<dbReference type="SMART" id="SM00487">
    <property type="entry name" value="DEXDc"/>
    <property type="match status" value="1"/>
</dbReference>
<organism evidence="11 12">
    <name type="scientific">Stereocaulon virgatum</name>
    <dbReference type="NCBI Taxonomy" id="373712"/>
    <lineage>
        <taxon>Eukaryota</taxon>
        <taxon>Fungi</taxon>
        <taxon>Dikarya</taxon>
        <taxon>Ascomycota</taxon>
        <taxon>Pezizomycotina</taxon>
        <taxon>Lecanoromycetes</taxon>
        <taxon>OSLEUM clade</taxon>
        <taxon>Lecanoromycetidae</taxon>
        <taxon>Lecanorales</taxon>
        <taxon>Lecanorineae</taxon>
        <taxon>Stereocaulaceae</taxon>
        <taxon>Stereocaulon</taxon>
    </lineage>
</organism>
<comment type="catalytic activity">
    <reaction evidence="7">
        <text>ATP + H2O = ADP + phosphate + H(+)</text>
        <dbReference type="Rhea" id="RHEA:13065"/>
        <dbReference type="ChEBI" id="CHEBI:15377"/>
        <dbReference type="ChEBI" id="CHEBI:15378"/>
        <dbReference type="ChEBI" id="CHEBI:30616"/>
        <dbReference type="ChEBI" id="CHEBI:43474"/>
        <dbReference type="ChEBI" id="CHEBI:456216"/>
        <dbReference type="EC" id="3.6.4.13"/>
    </reaction>
</comment>
<keyword evidence="12" id="KW-1185">Reference proteome</keyword>
<dbReference type="Pfam" id="PF00270">
    <property type="entry name" value="DEAD"/>
    <property type="match status" value="1"/>
</dbReference>
<feature type="region of interest" description="Disordered" evidence="8">
    <location>
        <begin position="445"/>
        <end position="472"/>
    </location>
</feature>
<protein>
    <recommendedName>
        <fullName evidence="1">RNA helicase</fullName>
        <ecNumber evidence="1">3.6.4.13</ecNumber>
    </recommendedName>
</protein>
<feature type="domain" description="Helicase ATP-binding" evidence="9">
    <location>
        <begin position="118"/>
        <end position="328"/>
    </location>
</feature>
<evidence type="ECO:0000256" key="7">
    <source>
        <dbReference type="ARBA" id="ARBA00047984"/>
    </source>
</evidence>
<dbReference type="EC" id="3.6.4.13" evidence="1"/>
<sequence length="549" mass="61097">MNQKNADLRREPRAPSRAQTSRTLRGRERPQKERETYHALKMHNALTQISYRQRTTIKKEISRTDSFDGFPLLQVIKESVVSQALAGMVDVVPTPIQRLAIPVLLGNETRAARRRSSSSQKNEMDQFLLAAETGSGKTLAYMLPVLDAVKRAEAFDAEEEAKKKAQEMEFRKNANYVAPPPLSNAPHSTTGRPRAIILLPTSELVSQVGKLTKLLSHKVKFRSALISSAYSGKVIRNRLFAPTGIDVLISTPHLLASISESDPNILSRVSHLIIDEADSLLDRSFMPSTSTVIDKTTPSLKQLILCSATIPRSLDSYFCKRFPNMRRLVTPKLHTIPRRVKLSVVDAEKRPYHGNKNLACADTIWSIGKAAAEHAGDTADVRHILVFVNEREKTQEVAEYLISKGIEAVALSRDTPEQRQAETLSAFTTREKESVEIVAKEIAEMPSGPNYMPSSSRSSVPSTPPPKRHLPNTKVLVTTDLGSRGIDTLAVRHVVLYDVPHSTIDFIHRLGRTGRMGRRGRGIVLVGKHDRRDVVREVQEGMFNGQALI</sequence>
<keyword evidence="4" id="KW-0347">Helicase</keyword>
<evidence type="ECO:0000259" key="10">
    <source>
        <dbReference type="PROSITE" id="PS51194"/>
    </source>
</evidence>
<comment type="caution">
    <text evidence="11">The sequence shown here is derived from an EMBL/GenBank/DDBJ whole genome shotgun (WGS) entry which is preliminary data.</text>
</comment>
<keyword evidence="2" id="KW-0547">Nucleotide-binding</keyword>
<evidence type="ECO:0000259" key="9">
    <source>
        <dbReference type="PROSITE" id="PS51192"/>
    </source>
</evidence>
<evidence type="ECO:0000256" key="3">
    <source>
        <dbReference type="ARBA" id="ARBA00022801"/>
    </source>
</evidence>
<feature type="compositionally biased region" description="Basic and acidic residues" evidence="8">
    <location>
        <begin position="25"/>
        <end position="34"/>
    </location>
</feature>
<dbReference type="InterPro" id="IPR001650">
    <property type="entry name" value="Helicase_C-like"/>
</dbReference>
<keyword evidence="3" id="KW-0378">Hydrolase</keyword>
<accession>A0ABR4APW3</accession>
<evidence type="ECO:0000256" key="5">
    <source>
        <dbReference type="ARBA" id="ARBA00022840"/>
    </source>
</evidence>
<dbReference type="Gene3D" id="3.40.50.300">
    <property type="entry name" value="P-loop containing nucleotide triphosphate hydrolases"/>
    <property type="match status" value="2"/>
</dbReference>
<feature type="domain" description="Helicase C-terminal" evidence="10">
    <location>
        <begin position="380"/>
        <end position="549"/>
    </location>
</feature>
<dbReference type="InterPro" id="IPR011545">
    <property type="entry name" value="DEAD/DEAH_box_helicase_dom"/>
</dbReference>
<evidence type="ECO:0000256" key="8">
    <source>
        <dbReference type="SAM" id="MobiDB-lite"/>
    </source>
</evidence>
<proteinExistence type="predicted"/>
<keyword evidence="5" id="KW-0067">ATP-binding</keyword>
<dbReference type="PROSITE" id="PS51192">
    <property type="entry name" value="HELICASE_ATP_BIND_1"/>
    <property type="match status" value="1"/>
</dbReference>
<feature type="compositionally biased region" description="Low complexity" evidence="8">
    <location>
        <begin position="447"/>
        <end position="461"/>
    </location>
</feature>
<evidence type="ECO:0000256" key="6">
    <source>
        <dbReference type="ARBA" id="ARBA00022884"/>
    </source>
</evidence>
<dbReference type="Proteomes" id="UP001590950">
    <property type="component" value="Unassembled WGS sequence"/>
</dbReference>
<dbReference type="Pfam" id="PF00271">
    <property type="entry name" value="Helicase_C"/>
    <property type="match status" value="1"/>
</dbReference>
<dbReference type="SMART" id="SM00490">
    <property type="entry name" value="HELICc"/>
    <property type="match status" value="1"/>
</dbReference>
<dbReference type="SUPFAM" id="SSF52540">
    <property type="entry name" value="P-loop containing nucleoside triphosphate hydrolases"/>
    <property type="match status" value="1"/>
</dbReference>
<dbReference type="PROSITE" id="PS51194">
    <property type="entry name" value="HELICASE_CTER"/>
    <property type="match status" value="1"/>
</dbReference>
<dbReference type="EMBL" id="JBEFKJ010000003">
    <property type="protein sequence ID" value="KAL2047163.1"/>
    <property type="molecule type" value="Genomic_DNA"/>
</dbReference>
<name>A0ABR4APW3_9LECA</name>
<reference evidence="11 12" key="1">
    <citation type="submission" date="2024-09" db="EMBL/GenBank/DDBJ databases">
        <title>Rethinking Asexuality: The Enigmatic Case of Functional Sexual Genes in Lepraria (Stereocaulaceae).</title>
        <authorList>
            <person name="Doellman M."/>
            <person name="Sun Y."/>
            <person name="Barcenas-Pena A."/>
            <person name="Lumbsch H.T."/>
            <person name="Grewe F."/>
        </authorList>
    </citation>
    <scope>NUCLEOTIDE SEQUENCE [LARGE SCALE GENOMIC DNA]</scope>
    <source>
        <strain evidence="11 12">Mercado 3170</strain>
    </source>
</reference>
<feature type="region of interest" description="Disordered" evidence="8">
    <location>
        <begin position="1"/>
        <end position="34"/>
    </location>
</feature>
<evidence type="ECO:0000256" key="1">
    <source>
        <dbReference type="ARBA" id="ARBA00012552"/>
    </source>
</evidence>
<evidence type="ECO:0000256" key="2">
    <source>
        <dbReference type="ARBA" id="ARBA00022741"/>
    </source>
</evidence>
<feature type="compositionally biased region" description="Basic and acidic residues" evidence="8">
    <location>
        <begin position="1"/>
        <end position="14"/>
    </location>
</feature>
<dbReference type="InterPro" id="IPR027417">
    <property type="entry name" value="P-loop_NTPase"/>
</dbReference>
<gene>
    <name evidence="11" type="ORF">N7G274_001182</name>
</gene>
<evidence type="ECO:0000313" key="11">
    <source>
        <dbReference type="EMBL" id="KAL2047163.1"/>
    </source>
</evidence>
<evidence type="ECO:0000256" key="4">
    <source>
        <dbReference type="ARBA" id="ARBA00022806"/>
    </source>
</evidence>
<dbReference type="InterPro" id="IPR014001">
    <property type="entry name" value="Helicase_ATP-bd"/>
</dbReference>
<evidence type="ECO:0000313" key="12">
    <source>
        <dbReference type="Proteomes" id="UP001590950"/>
    </source>
</evidence>
<dbReference type="PANTHER" id="PTHR47960">
    <property type="entry name" value="DEAD-BOX ATP-DEPENDENT RNA HELICASE 50"/>
    <property type="match status" value="1"/>
</dbReference>
<keyword evidence="6" id="KW-0694">RNA-binding</keyword>